<evidence type="ECO:0000313" key="4">
    <source>
        <dbReference type="Proteomes" id="UP000289600"/>
    </source>
</evidence>
<dbReference type="Proteomes" id="UP000289600">
    <property type="component" value="Segment"/>
</dbReference>
<protein>
    <submittedName>
        <fullName evidence="3">Uncharacterized protein</fullName>
    </submittedName>
</protein>
<accession>A0A2P1ELG3</accession>
<reference evidence="4" key="1">
    <citation type="submission" date="2018-01" db="EMBL/GenBank/DDBJ databases">
        <title>Testimony of 'menage a trois' revealed by the proteome of Megavirus virophage.</title>
        <authorList>
            <person name="Jeudy S."/>
            <person name="Bertaux L."/>
            <person name="Alempic J.-M."/>
            <person name="Lartigue A."/>
            <person name="Legendre M."/>
            <person name="Philippe N."/>
            <person name="Beucher L."/>
            <person name="Biondi E."/>
            <person name="Juul S."/>
            <person name="Turner D."/>
            <person name="Coute Y."/>
            <person name="Claverie J.-M."/>
            <person name="Abergel C."/>
        </authorList>
    </citation>
    <scope>NUCLEOTIDE SEQUENCE [LARGE SCALE GENOMIC DNA]</scope>
</reference>
<feature type="compositionally biased region" description="Polar residues" evidence="1">
    <location>
        <begin position="231"/>
        <end position="264"/>
    </location>
</feature>
<feature type="region of interest" description="Disordered" evidence="1">
    <location>
        <begin position="226"/>
        <end position="273"/>
    </location>
</feature>
<evidence type="ECO:0000256" key="2">
    <source>
        <dbReference type="SAM" id="Phobius"/>
    </source>
</evidence>
<keyword evidence="4" id="KW-1185">Reference proteome</keyword>
<keyword evidence="2" id="KW-0472">Membrane</keyword>
<feature type="transmembrane region" description="Helical" evidence="2">
    <location>
        <begin position="6"/>
        <end position="23"/>
    </location>
</feature>
<keyword evidence="2" id="KW-1133">Transmembrane helix</keyword>
<name>A0A2P1ELG3_9VIRU</name>
<evidence type="ECO:0000313" key="3">
    <source>
        <dbReference type="EMBL" id="AVL94714.1"/>
    </source>
</evidence>
<gene>
    <name evidence="3" type="ORF">mc_328</name>
</gene>
<evidence type="ECO:0000256" key="1">
    <source>
        <dbReference type="SAM" id="MobiDB-lite"/>
    </source>
</evidence>
<organism evidence="3 4">
    <name type="scientific">Moumouvirus australiensis</name>
    <dbReference type="NCBI Taxonomy" id="2109587"/>
    <lineage>
        <taxon>Viruses</taxon>
        <taxon>Varidnaviria</taxon>
        <taxon>Bamfordvirae</taxon>
        <taxon>Nucleocytoviricota</taxon>
        <taxon>Megaviricetes</taxon>
        <taxon>Imitervirales</taxon>
        <taxon>Mimiviridae</taxon>
        <taxon>Megamimivirinae</taxon>
        <taxon>Moumouvirus</taxon>
        <taxon>Moumouvirus australiense</taxon>
    </lineage>
</organism>
<sequence length="273" mass="31088">MIKTSYLIIIGAVICLLIIYYFYSEISELKKLYVPTCQKIMNVEAKVSDLDKKSLEYLRKIKYESKNESPIMSITYHSDMVKKNGNLSIKYDDLSETEANELVKKLNNTKNNNNKYPSNNNKYQLNKVFDQENSLTYENTKPKKIIYSDDGVFDSVTNKSETVKVNINEIINNNQLKIGNDNLNSTEYQNIMDGLTTSVDAVKQDSESEIDEQIIKSISESIKYADIPSDPLSSYSFSEPNKFSKNNSQKKVSAQNPTKKSNIKSGKVGNNKK</sequence>
<keyword evidence="2" id="KW-0812">Transmembrane</keyword>
<dbReference type="EMBL" id="MG807320">
    <property type="protein sequence ID" value="AVL94714.1"/>
    <property type="molecule type" value="Genomic_DNA"/>
</dbReference>
<proteinExistence type="predicted"/>